<dbReference type="AlphaFoldDB" id="A0A7Z7HRI0"/>
<dbReference type="SUPFAM" id="SSF53335">
    <property type="entry name" value="S-adenosyl-L-methionine-dependent methyltransferases"/>
    <property type="match status" value="1"/>
</dbReference>
<dbReference type="InterPro" id="IPR013216">
    <property type="entry name" value="Methyltransf_11"/>
</dbReference>
<evidence type="ECO:0000256" key="1">
    <source>
        <dbReference type="ARBA" id="ARBA00022603"/>
    </source>
</evidence>
<feature type="domain" description="Methyltransferase type 11" evidence="3">
    <location>
        <begin position="71"/>
        <end position="165"/>
    </location>
</feature>
<dbReference type="GO" id="GO:0016126">
    <property type="term" value="P:sterol biosynthetic process"/>
    <property type="evidence" value="ECO:0007669"/>
    <property type="project" value="TreeGrafter"/>
</dbReference>
<evidence type="ECO:0000313" key="4">
    <source>
        <dbReference type="EMBL" id="SMB27559.1"/>
    </source>
</evidence>
<organism evidence="4 5">
    <name type="scientific">Sterolibacterium denitrificans</name>
    <dbReference type="NCBI Taxonomy" id="157592"/>
    <lineage>
        <taxon>Bacteria</taxon>
        <taxon>Pseudomonadati</taxon>
        <taxon>Pseudomonadota</taxon>
        <taxon>Betaproteobacteria</taxon>
        <taxon>Nitrosomonadales</taxon>
        <taxon>Sterolibacteriaceae</taxon>
        <taxon>Sterolibacterium</taxon>
    </lineage>
</organism>
<dbReference type="Proteomes" id="UP000242886">
    <property type="component" value="Chromosome SDENCHOL"/>
</dbReference>
<keyword evidence="1 4" id="KW-0489">Methyltransferase</keyword>
<name>A0A7Z7HRI0_9PROT</name>
<dbReference type="GO" id="GO:0032259">
    <property type="term" value="P:methylation"/>
    <property type="evidence" value="ECO:0007669"/>
    <property type="project" value="UniProtKB-KW"/>
</dbReference>
<dbReference type="Gene3D" id="3.40.50.150">
    <property type="entry name" value="Vaccinia Virus protein VP39"/>
    <property type="match status" value="1"/>
</dbReference>
<dbReference type="RefSeq" id="WP_154716916.1">
    <property type="nucleotide sequence ID" value="NZ_LT837803.1"/>
</dbReference>
<proteinExistence type="predicted"/>
<evidence type="ECO:0000256" key="2">
    <source>
        <dbReference type="ARBA" id="ARBA00022679"/>
    </source>
</evidence>
<dbReference type="EC" id="2.1.1.-" evidence="4"/>
<dbReference type="InterPro" id="IPR050447">
    <property type="entry name" value="Erg6_SMT_methyltransf"/>
</dbReference>
<dbReference type="EMBL" id="LT837803">
    <property type="protein sequence ID" value="SMB27559.1"/>
    <property type="molecule type" value="Genomic_DNA"/>
</dbReference>
<dbReference type="InterPro" id="IPR029063">
    <property type="entry name" value="SAM-dependent_MTases_sf"/>
</dbReference>
<reference evidence="4" key="1">
    <citation type="submission" date="2017-03" db="EMBL/GenBank/DDBJ databases">
        <authorList>
            <consortium name="AG Boll"/>
        </authorList>
    </citation>
    <scope>NUCLEOTIDE SEQUENCE [LARGE SCALE GENOMIC DNA]</scope>
    <source>
        <strain evidence="4">Chol</strain>
    </source>
</reference>
<dbReference type="PANTHER" id="PTHR44068">
    <property type="entry name" value="ZGC:194242"/>
    <property type="match status" value="1"/>
</dbReference>
<gene>
    <name evidence="4" type="ORF">SDENCHOL_20410</name>
</gene>
<dbReference type="NCBIfam" id="NF045823">
    <property type="entry name" value="PthPhpthDimycoMt"/>
    <property type="match status" value="1"/>
</dbReference>
<protein>
    <submittedName>
        <fullName evidence="4">Phthiotriol/phenolphthiotriol dimycocerosates methyltransferase</fullName>
        <ecNumber evidence="4">2.1.1.-</ecNumber>
    </submittedName>
</protein>
<evidence type="ECO:0000313" key="5">
    <source>
        <dbReference type="Proteomes" id="UP000242886"/>
    </source>
</evidence>
<accession>A0A7Z7HRI0</accession>
<dbReference type="CDD" id="cd02440">
    <property type="entry name" value="AdoMet_MTases"/>
    <property type="match status" value="1"/>
</dbReference>
<dbReference type="Pfam" id="PF08241">
    <property type="entry name" value="Methyltransf_11"/>
    <property type="match status" value="1"/>
</dbReference>
<keyword evidence="2 4" id="KW-0808">Transferase</keyword>
<dbReference type="InterPro" id="IPR054877">
    <property type="entry name" value="PthPhpthDimycoMt"/>
</dbReference>
<dbReference type="PANTHER" id="PTHR44068:SF1">
    <property type="entry name" value="HYPOTHETICAL LOC100005854"/>
    <property type="match status" value="1"/>
</dbReference>
<keyword evidence="5" id="KW-1185">Reference proteome</keyword>
<dbReference type="GO" id="GO:0003838">
    <property type="term" value="F:sterol 24-C-methyltransferase activity"/>
    <property type="evidence" value="ECO:0007669"/>
    <property type="project" value="TreeGrafter"/>
</dbReference>
<sequence>MGALQKTIWKLWYPFVTRRLQGEDVLFLNYAFETDPPLGIPLSAADEPNRTCIQLYHHVASQAEWRGKQVLEVSCGHGGGASYLARTFGPARYTALDLNPAGIAFCNKRHQVAGLGFLQGDAENLPFTDAEYDLVMNVEASHCYPDFARFLDEVARVLRPGGYFLYADFRFHHDIAKWEAQLAACPLKLVKSEVIDQAVLRGMELNSARYLALLNKTLPRPLRGIGREFAGLEGSLVHRALLNGGMSYRSYCFLKE</sequence>
<evidence type="ECO:0000259" key="3">
    <source>
        <dbReference type="Pfam" id="PF08241"/>
    </source>
</evidence>